<evidence type="ECO:0000313" key="2">
    <source>
        <dbReference type="Proteomes" id="UP001175001"/>
    </source>
</evidence>
<sequence length="270" mass="29585">MAGHAQEIEDIVSTKFRNSVKTMPRVTRHITLLYHQCVIVATRPLLLSVLKERLENMDLAEEDWQSFLALTTNLISTGINSAVKTLQILSDNDSILETFLPFDLEFTYGAALHLIMANAIFPGTAGNESYEQQALDILDEMIGRGNRVAAMRKAELVRLQELCQELAVQSERRGLQALTLASLSGPEMGYSSNPSHEVEQPAVSASDPVQFAMSISEHATDSSPSDCAQTAGHAELFDNLGISSCEFLSIADQLGDHDLLSYSLMDTLPN</sequence>
<dbReference type="Proteomes" id="UP001175001">
    <property type="component" value="Unassembled WGS sequence"/>
</dbReference>
<keyword evidence="2" id="KW-1185">Reference proteome</keyword>
<dbReference type="EMBL" id="JAUJDW010000047">
    <property type="protein sequence ID" value="KAK0647610.1"/>
    <property type="molecule type" value="Genomic_DNA"/>
</dbReference>
<reference evidence="1" key="1">
    <citation type="submission" date="2023-06" db="EMBL/GenBank/DDBJ databases">
        <title>Multi-omics analyses reveal the molecular pathogenesis toolkit of Lasiodiplodia hormozganensis, a cross-kingdom pathogen.</title>
        <authorList>
            <person name="Felix C."/>
            <person name="Meneses R."/>
            <person name="Goncalves M.F.M."/>
            <person name="Tilleman L."/>
            <person name="Duarte A.S."/>
            <person name="Jorrin-Novo J.V."/>
            <person name="Van De Peer Y."/>
            <person name="Deforce D."/>
            <person name="Van Nieuwerburgh F."/>
            <person name="Esteves A.C."/>
            <person name="Alves A."/>
        </authorList>
    </citation>
    <scope>NUCLEOTIDE SEQUENCE</scope>
    <source>
        <strain evidence="1">CBS 339.90</strain>
    </source>
</reference>
<gene>
    <name evidence="1" type="ORF">DIS24_g7584</name>
</gene>
<dbReference type="AlphaFoldDB" id="A0AA39YAQ9"/>
<evidence type="ECO:0000313" key="1">
    <source>
        <dbReference type="EMBL" id="KAK0647610.1"/>
    </source>
</evidence>
<protein>
    <submittedName>
        <fullName evidence="1">Uncharacterized protein</fullName>
    </submittedName>
</protein>
<comment type="caution">
    <text evidence="1">The sequence shown here is derived from an EMBL/GenBank/DDBJ whole genome shotgun (WGS) entry which is preliminary data.</text>
</comment>
<name>A0AA39YAQ9_9PEZI</name>
<organism evidence="1 2">
    <name type="scientific">Lasiodiplodia hormozganensis</name>
    <dbReference type="NCBI Taxonomy" id="869390"/>
    <lineage>
        <taxon>Eukaryota</taxon>
        <taxon>Fungi</taxon>
        <taxon>Dikarya</taxon>
        <taxon>Ascomycota</taxon>
        <taxon>Pezizomycotina</taxon>
        <taxon>Dothideomycetes</taxon>
        <taxon>Dothideomycetes incertae sedis</taxon>
        <taxon>Botryosphaeriales</taxon>
        <taxon>Botryosphaeriaceae</taxon>
        <taxon>Lasiodiplodia</taxon>
    </lineage>
</organism>
<proteinExistence type="predicted"/>
<accession>A0AA39YAQ9</accession>